<accession>A7I3X5</accession>
<keyword evidence="1" id="KW-0472">Membrane</keyword>
<dbReference type="KEGG" id="cha:CHAB381_1704"/>
<evidence type="ECO:0000313" key="2">
    <source>
        <dbReference type="EMBL" id="ABS51617.1"/>
    </source>
</evidence>
<dbReference type="HOGENOM" id="CLU_1773962_0_0_7"/>
<dbReference type="EMBL" id="CP000776">
    <property type="protein sequence ID" value="ABS51617.1"/>
    <property type="molecule type" value="Genomic_DNA"/>
</dbReference>
<name>A7I3X5_CAMHC</name>
<dbReference type="RefSeq" id="WP_012109523.1">
    <property type="nucleotide sequence ID" value="NC_009714.1"/>
</dbReference>
<reference evidence="3" key="1">
    <citation type="submission" date="2007-07" db="EMBL/GenBank/DDBJ databases">
        <title>Complete genome sequence of Campylobacter hominis ATCC BAA-381, a commensal isolated from the human gastrointestinal tract.</title>
        <authorList>
            <person name="Fouts D.E."/>
            <person name="Mongodin E.F."/>
            <person name="Puiu D."/>
            <person name="Sebastian Y."/>
            <person name="Miller W.G."/>
            <person name="Mandrell R.E."/>
            <person name="Nelson K.E."/>
        </authorList>
    </citation>
    <scope>NUCLEOTIDE SEQUENCE [LARGE SCALE GENOMIC DNA]</scope>
    <source>
        <strain evidence="3">ATCC BAA-381 / LMG 19568 / NCTC 13146 / CH001A</strain>
    </source>
</reference>
<proteinExistence type="predicted"/>
<sequence length="155" mass="17393">MKKGFSIGSIVFLLIIIFVIVKVVMPKVNAVKDGTLGMASGMLLKGAYEDIKSDYFAQGELRSLNSSIKNISLKDSFSEADWNSVPQIDKPIDFSIGGSKDKGNMIVCARIIFKKDDKGIYLTVEPENHKRELCEQFQQSSEFQQYSSSNFYLED</sequence>
<keyword evidence="1" id="KW-0812">Transmembrane</keyword>
<protein>
    <submittedName>
        <fullName evidence="2">Uncharacterized protein</fullName>
    </submittedName>
</protein>
<dbReference type="AlphaFoldDB" id="A7I3X5"/>
<keyword evidence="1" id="KW-1133">Transmembrane helix</keyword>
<evidence type="ECO:0000313" key="3">
    <source>
        <dbReference type="Proteomes" id="UP000002407"/>
    </source>
</evidence>
<keyword evidence="3" id="KW-1185">Reference proteome</keyword>
<dbReference type="STRING" id="360107.CHAB381_1704"/>
<evidence type="ECO:0000256" key="1">
    <source>
        <dbReference type="SAM" id="Phobius"/>
    </source>
</evidence>
<feature type="transmembrane region" description="Helical" evidence="1">
    <location>
        <begin position="6"/>
        <end position="25"/>
    </location>
</feature>
<dbReference type="Proteomes" id="UP000002407">
    <property type="component" value="Chromosome"/>
</dbReference>
<organism evidence="2 3">
    <name type="scientific">Campylobacter hominis (strain ATCC BAA-381 / DSM 21671 / CCUG 45161 / LMG 19568 / NCTC 13146 / CH001A)</name>
    <dbReference type="NCBI Taxonomy" id="360107"/>
    <lineage>
        <taxon>Bacteria</taxon>
        <taxon>Pseudomonadati</taxon>
        <taxon>Campylobacterota</taxon>
        <taxon>Epsilonproteobacteria</taxon>
        <taxon>Campylobacterales</taxon>
        <taxon>Campylobacteraceae</taxon>
        <taxon>Campylobacter</taxon>
    </lineage>
</organism>
<gene>
    <name evidence="2" type="ordered locus">CHAB381_1704</name>
</gene>